<dbReference type="Proteomes" id="UP000219602">
    <property type="component" value="Unassembled WGS sequence"/>
</dbReference>
<name>A0A2H3FNJ6_FUSOX</name>
<evidence type="ECO:0000313" key="1">
    <source>
        <dbReference type="EMBL" id="PCD21285.1"/>
    </source>
</evidence>
<comment type="caution">
    <text evidence="1">The sequence shown here is derived from an EMBL/GenBank/DDBJ whole genome shotgun (WGS) entry which is preliminary data.</text>
</comment>
<evidence type="ECO:0000313" key="2">
    <source>
        <dbReference type="Proteomes" id="UP000219602"/>
    </source>
</evidence>
<reference evidence="1 2" key="2">
    <citation type="journal article" date="2017" name="Sci. Rep.">
        <title>A mobile pathogenicity chromosome in Fusarium oxysporum for infection of multiple cucurbit species.</title>
        <authorList>
            <person name="van Dam P."/>
            <person name="Fokkens L."/>
            <person name="Ayukawa Y."/>
            <person name="van der Gragt M."/>
            <person name="Ter Horst A."/>
            <person name="Brankovics B."/>
            <person name="Houterman P.M."/>
            <person name="Arie T."/>
            <person name="Rep M."/>
        </authorList>
    </citation>
    <scope>NUCLEOTIDE SEQUENCE [LARGE SCALE GENOMIC DNA]</scope>
    <source>
        <strain evidence="1 2">Forc016</strain>
    </source>
</reference>
<protein>
    <submittedName>
        <fullName evidence="1">Uncharacterized protein</fullName>
    </submittedName>
</protein>
<reference evidence="1 2" key="1">
    <citation type="journal article" date="2016" name="Environ. Microbiol.">
        <title>Effector profiles distinguish formae speciales of Fusarium oxysporum.</title>
        <authorList>
            <person name="van Dam P."/>
            <person name="Fokkens L."/>
            <person name="Schmidt S.M."/>
            <person name="Linmans J.H."/>
            <person name="Kistler H.C."/>
            <person name="Ma L.J."/>
            <person name="Rep M."/>
        </authorList>
    </citation>
    <scope>NUCLEOTIDE SEQUENCE [LARGE SCALE GENOMIC DNA]</scope>
    <source>
        <strain evidence="1 2">Forc016</strain>
    </source>
</reference>
<dbReference type="AlphaFoldDB" id="A0A2H3FNJ6"/>
<gene>
    <name evidence="1" type="ORF">AU210_016251</name>
</gene>
<organism evidence="1 2">
    <name type="scientific">Fusarium oxysporum f. sp. radicis-cucumerinum</name>
    <dbReference type="NCBI Taxonomy" id="327505"/>
    <lineage>
        <taxon>Eukaryota</taxon>
        <taxon>Fungi</taxon>
        <taxon>Dikarya</taxon>
        <taxon>Ascomycota</taxon>
        <taxon>Pezizomycotina</taxon>
        <taxon>Sordariomycetes</taxon>
        <taxon>Hypocreomycetidae</taxon>
        <taxon>Hypocreales</taxon>
        <taxon>Nectriaceae</taxon>
        <taxon>Fusarium</taxon>
        <taxon>Fusarium oxysporum species complex</taxon>
    </lineage>
</organism>
<proteinExistence type="predicted"/>
<sequence length="228" mass="25543">MTEQSKVPQTLEEFRGSEQVVDPPVKTVLPSIEPENWPSYGENCLAIFPTTNEDKIEPFKKHFTNSGGTWRFVNFKVPDHGVSQPYNEEGPKAAQRRTKDAKILFKENYPKYRQLNRIGPTYIATIESAFQMHGFVRPVDYATISITNVLTGNVVTAISKGVTLNLWFVEKARSHGFINDDEDCGVKTAGAIVADTIEGVHPQKWHKEAAGIERVDILDDGVKDMPLP</sequence>
<accession>A0A2H3FNJ6</accession>
<dbReference type="EMBL" id="MABQ02000013">
    <property type="protein sequence ID" value="PCD21285.1"/>
    <property type="molecule type" value="Genomic_DNA"/>
</dbReference>